<name>A0A1G8YA04_ACTMZ</name>
<sequence length="102" mass="11867">MDRFREFLRTQILHDLERLTDARRDGEAGTTTCPTARITRGFRECELKARILDQHRHCGTGHGPCDALNTSFPHEDERGCLTRALLGLPYNDRPGYHHRWRP</sequence>
<protein>
    <submittedName>
        <fullName evidence="1">Uncharacterized protein</fullName>
    </submittedName>
</protein>
<proteinExistence type="predicted"/>
<dbReference type="Pfam" id="PF19730">
    <property type="entry name" value="DUF6221"/>
    <property type="match status" value="1"/>
</dbReference>
<dbReference type="OrthoDB" id="4290974at2"/>
<evidence type="ECO:0000313" key="2">
    <source>
        <dbReference type="Proteomes" id="UP000199213"/>
    </source>
</evidence>
<accession>A0A1G8YA04</accession>
<gene>
    <name evidence="1" type="ORF">SAMN04487820_103344</name>
</gene>
<keyword evidence="2" id="KW-1185">Reference proteome</keyword>
<dbReference type="Proteomes" id="UP000199213">
    <property type="component" value="Unassembled WGS sequence"/>
</dbReference>
<organism evidence="1 2">
    <name type="scientific">Actinopolyspora mzabensis</name>
    <dbReference type="NCBI Taxonomy" id="995066"/>
    <lineage>
        <taxon>Bacteria</taxon>
        <taxon>Bacillati</taxon>
        <taxon>Actinomycetota</taxon>
        <taxon>Actinomycetes</taxon>
        <taxon>Actinopolysporales</taxon>
        <taxon>Actinopolysporaceae</taxon>
        <taxon>Actinopolyspora</taxon>
    </lineage>
</organism>
<dbReference type="AlphaFoldDB" id="A0A1G8YA04"/>
<dbReference type="RefSeq" id="WP_092627112.1">
    <property type="nucleotide sequence ID" value="NZ_FNFM01000003.1"/>
</dbReference>
<evidence type="ECO:0000313" key="1">
    <source>
        <dbReference type="EMBL" id="SDJ99719.1"/>
    </source>
</evidence>
<reference evidence="2" key="1">
    <citation type="submission" date="2016-10" db="EMBL/GenBank/DDBJ databases">
        <authorList>
            <person name="Varghese N."/>
            <person name="Submissions S."/>
        </authorList>
    </citation>
    <scope>NUCLEOTIDE SEQUENCE [LARGE SCALE GENOMIC DNA]</scope>
    <source>
        <strain evidence="2">DSM 45460</strain>
    </source>
</reference>
<dbReference type="EMBL" id="FNFM01000003">
    <property type="protein sequence ID" value="SDJ99719.1"/>
    <property type="molecule type" value="Genomic_DNA"/>
</dbReference>
<dbReference type="InterPro" id="IPR046193">
    <property type="entry name" value="DUF6221"/>
</dbReference>